<sequence>MPNTTHAENTGKLDGKTAKHAQKKILYAITKSNFGEALTRNARQLRNPRFLTLALDGLGFAVFLHGELPFPDPLPRAA</sequence>
<comment type="caution">
    <text evidence="1">The sequence shown here is derived from an EMBL/GenBank/DDBJ whole genome shotgun (WGS) entry which is preliminary data.</text>
</comment>
<evidence type="ECO:0000313" key="1">
    <source>
        <dbReference type="EMBL" id="OIO32342.1"/>
    </source>
</evidence>
<dbReference type="Proteomes" id="UP000183206">
    <property type="component" value="Unassembled WGS sequence"/>
</dbReference>
<proteinExistence type="predicted"/>
<evidence type="ECO:0000313" key="2">
    <source>
        <dbReference type="Proteomes" id="UP000183206"/>
    </source>
</evidence>
<dbReference type="AlphaFoldDB" id="A0A1J4VCS0"/>
<organism evidence="1 2">
    <name type="scientific">Candidatus Nomurabacteria bacterium CG1_02_47_685</name>
    <dbReference type="NCBI Taxonomy" id="1805282"/>
    <lineage>
        <taxon>Bacteria</taxon>
        <taxon>Candidatus Nomuraibacteriota</taxon>
    </lineage>
</organism>
<dbReference type="STRING" id="1805282.AUJ44_02565"/>
<gene>
    <name evidence="1" type="ORF">AUJ44_02565</name>
</gene>
<dbReference type="EMBL" id="MNVO01000042">
    <property type="protein sequence ID" value="OIO32342.1"/>
    <property type="molecule type" value="Genomic_DNA"/>
</dbReference>
<reference evidence="1 2" key="1">
    <citation type="journal article" date="2016" name="Environ. Microbiol.">
        <title>Genomic resolution of a cold subsurface aquifer community provides metabolic insights for novel microbes adapted to high CO concentrations.</title>
        <authorList>
            <person name="Probst A.J."/>
            <person name="Castelle C.J."/>
            <person name="Singh A."/>
            <person name="Brown C.T."/>
            <person name="Anantharaman K."/>
            <person name="Sharon I."/>
            <person name="Hug L.A."/>
            <person name="Burstein D."/>
            <person name="Emerson J.B."/>
            <person name="Thomas B.C."/>
            <person name="Banfield J.F."/>
        </authorList>
    </citation>
    <scope>NUCLEOTIDE SEQUENCE [LARGE SCALE GENOMIC DNA]</scope>
    <source>
        <strain evidence="1">CG1_02_47_685</strain>
    </source>
</reference>
<protein>
    <submittedName>
        <fullName evidence="1">Uncharacterized protein</fullName>
    </submittedName>
</protein>
<accession>A0A1J4VCS0</accession>
<name>A0A1J4VCS0_9BACT</name>